<organism evidence="3 4">
    <name type="scientific">Actinokineospora iranica</name>
    <dbReference type="NCBI Taxonomy" id="1271860"/>
    <lineage>
        <taxon>Bacteria</taxon>
        <taxon>Bacillati</taxon>
        <taxon>Actinomycetota</taxon>
        <taxon>Actinomycetes</taxon>
        <taxon>Pseudonocardiales</taxon>
        <taxon>Pseudonocardiaceae</taxon>
        <taxon>Actinokineospora</taxon>
    </lineage>
</organism>
<dbReference type="STRING" id="1271860.SAMN05216174_11853"/>
<proteinExistence type="predicted"/>
<dbReference type="Pfam" id="PF20182">
    <property type="entry name" value="DUF6545"/>
    <property type="match status" value="1"/>
</dbReference>
<feature type="transmembrane region" description="Helical" evidence="1">
    <location>
        <begin position="112"/>
        <end position="130"/>
    </location>
</feature>
<dbReference type="Proteomes" id="UP000199501">
    <property type="component" value="Unassembled WGS sequence"/>
</dbReference>
<dbReference type="OrthoDB" id="3685619at2"/>
<evidence type="ECO:0000256" key="1">
    <source>
        <dbReference type="SAM" id="Phobius"/>
    </source>
</evidence>
<feature type="domain" description="DUF6545" evidence="2">
    <location>
        <begin position="266"/>
        <end position="399"/>
    </location>
</feature>
<evidence type="ECO:0000259" key="2">
    <source>
        <dbReference type="Pfam" id="PF20182"/>
    </source>
</evidence>
<keyword evidence="4" id="KW-1185">Reference proteome</keyword>
<dbReference type="InterPro" id="IPR050039">
    <property type="entry name" value="MAB_1171c-like"/>
</dbReference>
<sequence length="421" mass="45268">MSPYATTYLCAGVAFATSAVKIRHAFQVPPGPEAAGKRALRLTIAVVAALAGLVMGLSAPPVVVWINRVSGVANLTALIVHMGIIALAASAQVLFLLWSADISDSWPRVRRRLWVLAAIGIALVALFALSDVPVERPVDYESYYARQPVVAVYSGLYLIAYGAAQFGVISLGLNWSRSHHVAGRPWLRRGLRIVAAGSAGGLGFSVARFTAMAGQWFGLDFDAVALPLSLAFGQVGLLAFVVGLLLPPFGPPLATIPGRIRVYFWELRAYRLLRPLWNALRPVNPEAVQPLAHKERFSVRWRVIRQVMEIYDWLATLRPHHDPEVARDAERAGRAAGLTGAALDDLVLACQIKVLVATRPWLTSPAAALADPPAVAAGATEAVYVTEVSQLARLAVAYGSPLVESVAREHLRRAVTSPDPV</sequence>
<dbReference type="EMBL" id="FMZZ01000018">
    <property type="protein sequence ID" value="SDD79922.1"/>
    <property type="molecule type" value="Genomic_DNA"/>
</dbReference>
<feature type="transmembrane region" description="Helical" evidence="1">
    <location>
        <begin position="150"/>
        <end position="173"/>
    </location>
</feature>
<dbReference type="AlphaFoldDB" id="A0A1G6XPH3"/>
<feature type="transmembrane region" description="Helical" evidence="1">
    <location>
        <begin position="78"/>
        <end position="100"/>
    </location>
</feature>
<evidence type="ECO:0000313" key="4">
    <source>
        <dbReference type="Proteomes" id="UP000199501"/>
    </source>
</evidence>
<feature type="transmembrane region" description="Helical" evidence="1">
    <location>
        <begin position="223"/>
        <end position="246"/>
    </location>
</feature>
<keyword evidence="1" id="KW-0812">Transmembrane</keyword>
<reference evidence="4" key="1">
    <citation type="submission" date="2016-10" db="EMBL/GenBank/DDBJ databases">
        <authorList>
            <person name="Varghese N."/>
            <person name="Submissions S."/>
        </authorList>
    </citation>
    <scope>NUCLEOTIDE SEQUENCE [LARGE SCALE GENOMIC DNA]</scope>
    <source>
        <strain evidence="4">IBRC-M 10403</strain>
    </source>
</reference>
<keyword evidence="1" id="KW-1133">Transmembrane helix</keyword>
<accession>A0A1G6XPH3</accession>
<feature type="transmembrane region" description="Helical" evidence="1">
    <location>
        <begin position="193"/>
        <end position="217"/>
    </location>
</feature>
<dbReference type="InterPro" id="IPR046675">
    <property type="entry name" value="DUF6545"/>
</dbReference>
<name>A0A1G6XPH3_9PSEU</name>
<dbReference type="NCBIfam" id="NF042915">
    <property type="entry name" value="MAB_1171c_fam"/>
    <property type="match status" value="1"/>
</dbReference>
<keyword evidence="1" id="KW-0472">Membrane</keyword>
<gene>
    <name evidence="3" type="ORF">SAMN05216174_11853</name>
</gene>
<dbReference type="RefSeq" id="WP_139191016.1">
    <property type="nucleotide sequence ID" value="NZ_FMZZ01000018.1"/>
</dbReference>
<evidence type="ECO:0000313" key="3">
    <source>
        <dbReference type="EMBL" id="SDD79922.1"/>
    </source>
</evidence>
<protein>
    <recommendedName>
        <fullName evidence="2">DUF6545 domain-containing protein</fullName>
    </recommendedName>
</protein>
<feature type="transmembrane region" description="Helical" evidence="1">
    <location>
        <begin position="42"/>
        <end position="66"/>
    </location>
</feature>